<protein>
    <submittedName>
        <fullName evidence="2">Uncharacterized protein</fullName>
    </submittedName>
</protein>
<reference evidence="2 3" key="1">
    <citation type="journal article" date="2018" name="Front. Plant Sci.">
        <title>Red Clover (Trifolium pratense) and Zigzag Clover (T. medium) - A Picture of Genomic Similarities and Differences.</title>
        <authorList>
            <person name="Dluhosova J."/>
            <person name="Istvanek J."/>
            <person name="Nedelnik J."/>
            <person name="Repkova J."/>
        </authorList>
    </citation>
    <scope>NUCLEOTIDE SEQUENCE [LARGE SCALE GENOMIC DNA]</scope>
    <source>
        <strain evidence="3">cv. 10/8</strain>
        <tissue evidence="2">Leaf</tissue>
    </source>
</reference>
<keyword evidence="3" id="KW-1185">Reference proteome</keyword>
<feature type="non-terminal residue" evidence="2">
    <location>
        <position position="1"/>
    </location>
</feature>
<name>A0A392SGL6_9FABA</name>
<dbReference type="Proteomes" id="UP000265520">
    <property type="component" value="Unassembled WGS sequence"/>
</dbReference>
<proteinExistence type="predicted"/>
<evidence type="ECO:0000313" key="3">
    <source>
        <dbReference type="Proteomes" id="UP000265520"/>
    </source>
</evidence>
<evidence type="ECO:0000313" key="2">
    <source>
        <dbReference type="EMBL" id="MCI48053.1"/>
    </source>
</evidence>
<comment type="caution">
    <text evidence="2">The sequence shown here is derived from an EMBL/GenBank/DDBJ whole genome shotgun (WGS) entry which is preliminary data.</text>
</comment>
<accession>A0A392SGL6</accession>
<feature type="region of interest" description="Disordered" evidence="1">
    <location>
        <begin position="1"/>
        <end position="31"/>
    </location>
</feature>
<evidence type="ECO:0000256" key="1">
    <source>
        <dbReference type="SAM" id="MobiDB-lite"/>
    </source>
</evidence>
<dbReference type="EMBL" id="LXQA010380864">
    <property type="protein sequence ID" value="MCI48053.1"/>
    <property type="molecule type" value="Genomic_DNA"/>
</dbReference>
<organism evidence="2 3">
    <name type="scientific">Trifolium medium</name>
    <dbReference type="NCBI Taxonomy" id="97028"/>
    <lineage>
        <taxon>Eukaryota</taxon>
        <taxon>Viridiplantae</taxon>
        <taxon>Streptophyta</taxon>
        <taxon>Embryophyta</taxon>
        <taxon>Tracheophyta</taxon>
        <taxon>Spermatophyta</taxon>
        <taxon>Magnoliopsida</taxon>
        <taxon>eudicotyledons</taxon>
        <taxon>Gunneridae</taxon>
        <taxon>Pentapetalae</taxon>
        <taxon>rosids</taxon>
        <taxon>fabids</taxon>
        <taxon>Fabales</taxon>
        <taxon>Fabaceae</taxon>
        <taxon>Papilionoideae</taxon>
        <taxon>50 kb inversion clade</taxon>
        <taxon>NPAAA clade</taxon>
        <taxon>Hologalegina</taxon>
        <taxon>IRL clade</taxon>
        <taxon>Trifolieae</taxon>
        <taxon>Trifolium</taxon>
    </lineage>
</organism>
<dbReference type="AlphaFoldDB" id="A0A392SGL6"/>
<sequence length="31" mass="3376">TMKLVVQHQEDEPQVPSKGTIEPQGGFSPPN</sequence>